<feature type="region of interest" description="Disordered" evidence="1">
    <location>
        <begin position="1"/>
        <end position="25"/>
    </location>
</feature>
<organism evidence="2 3">
    <name type="scientific">Raoultella planticola</name>
    <name type="common">Klebsiella planticola</name>
    <dbReference type="NCBI Taxonomy" id="575"/>
    <lineage>
        <taxon>Bacteria</taxon>
        <taxon>Pseudomonadati</taxon>
        <taxon>Pseudomonadota</taxon>
        <taxon>Gammaproteobacteria</taxon>
        <taxon>Enterobacterales</taxon>
        <taxon>Enterobacteriaceae</taxon>
        <taxon>Klebsiella/Raoultella group</taxon>
        <taxon>Raoultella</taxon>
    </lineage>
</organism>
<evidence type="ECO:0008006" key="4">
    <source>
        <dbReference type="Google" id="ProtNLM"/>
    </source>
</evidence>
<reference evidence="2 3" key="1">
    <citation type="submission" date="2023-12" db="EMBL/GenBank/DDBJ databases">
        <title>N/s.</title>
        <authorList>
            <person name="Dale J."/>
        </authorList>
    </citation>
    <scope>NUCLEOTIDE SEQUENCE [LARGE SCALE GENOMIC DNA]</scope>
    <source>
        <strain evidence="2 3">2023EL-01226</strain>
    </source>
</reference>
<dbReference type="EMBL" id="JAXUDK010000013">
    <property type="protein sequence ID" value="MDZ7467898.1"/>
    <property type="molecule type" value="Genomic_DNA"/>
</dbReference>
<proteinExistence type="predicted"/>
<accession>A0ABU5M6R8</accession>
<protein>
    <recommendedName>
        <fullName evidence="4">Cytoplasmic protein</fullName>
    </recommendedName>
</protein>
<dbReference type="Proteomes" id="UP001293169">
    <property type="component" value="Unassembled WGS sequence"/>
</dbReference>
<gene>
    <name evidence="2" type="ORF">U5E74_19930</name>
</gene>
<feature type="compositionally biased region" description="Basic residues" evidence="1">
    <location>
        <begin position="1"/>
        <end position="12"/>
    </location>
</feature>
<evidence type="ECO:0000313" key="2">
    <source>
        <dbReference type="EMBL" id="MDZ7467898.1"/>
    </source>
</evidence>
<evidence type="ECO:0000256" key="1">
    <source>
        <dbReference type="SAM" id="MobiDB-lite"/>
    </source>
</evidence>
<name>A0ABU5M6R8_RAOPL</name>
<comment type="caution">
    <text evidence="2">The sequence shown here is derived from an EMBL/GenBank/DDBJ whole genome shotgun (WGS) entry which is preliminary data.</text>
</comment>
<keyword evidence="3" id="KW-1185">Reference proteome</keyword>
<sequence>MSVSKHKKKAKKTVSSPEPLLTEPTQAVSFGYEEMLSELEAIVSEAEIRIQDEENAA</sequence>
<evidence type="ECO:0000313" key="3">
    <source>
        <dbReference type="Proteomes" id="UP001293169"/>
    </source>
</evidence>